<dbReference type="Proteomes" id="UP000789390">
    <property type="component" value="Unassembled WGS sequence"/>
</dbReference>
<dbReference type="GO" id="GO:0015031">
    <property type="term" value="P:protein transport"/>
    <property type="evidence" value="ECO:0007669"/>
    <property type="project" value="TreeGrafter"/>
</dbReference>
<accession>A0A8J2S3Z3</accession>
<evidence type="ECO:0000313" key="4">
    <source>
        <dbReference type="Proteomes" id="UP000789390"/>
    </source>
</evidence>
<comment type="caution">
    <text evidence="3">The sequence shown here is derived from an EMBL/GenBank/DDBJ whole genome shotgun (WGS) entry which is preliminary data.</text>
</comment>
<dbReference type="InterPro" id="IPR014752">
    <property type="entry name" value="Arrestin-like_C"/>
</dbReference>
<gene>
    <name evidence="3" type="ORF">DGAL_LOCUS13551</name>
</gene>
<evidence type="ECO:0000256" key="1">
    <source>
        <dbReference type="ARBA" id="ARBA00005298"/>
    </source>
</evidence>
<dbReference type="InterPro" id="IPR011021">
    <property type="entry name" value="Arrestin-like_N"/>
</dbReference>
<feature type="domain" description="Arrestin C-terminal-like" evidence="2">
    <location>
        <begin position="168"/>
        <end position="298"/>
    </location>
</feature>
<comment type="similarity">
    <text evidence="1">Belongs to the arrestin family.</text>
</comment>
<name>A0A8J2S3Z3_9CRUS</name>
<sequence length="374" mass="41891">MGIKRLAIQLDPVETSSRCCVYSPGDVISGSVTIFGKRNVNVNGLYLEIEGRAKVAWNKNDNTYRAQRSYLNLTIPLIHDGSFLQEMADDGLKFPFSFALPHEIPCSYEGKSGNIRYSIKAVIKRHSLFKMVYVTQLVYFIVKAVVDLSKDVTTLLPLRQSVSKPQSGLKRIMADAWLDRSGYVPGEKIQFNANIDNFSGKSVRGTTVQLIQYTTFTDGKHKNKVKKILWQSKGRKICDKEIQVWSHFPITVPCVPPSGMPFCNLVDISYVVKLIIDPGFFYGNVIIRLNIVIGSVRNPNGDEGHGRNSRNVTSTLLQPSSVISPDRISPCRLSCDGIEFQHIDSPPPTYEECELTGFQLFRNSFSAGKKEKAE</sequence>
<dbReference type="PANTHER" id="PTHR11188:SF176">
    <property type="entry name" value="ARRESTIN DOMAIN-CONTAINING PROTEIN 1"/>
    <property type="match status" value="1"/>
</dbReference>
<dbReference type="InterPro" id="IPR014756">
    <property type="entry name" value="Ig_E-set"/>
</dbReference>
<dbReference type="InterPro" id="IPR050357">
    <property type="entry name" value="Arrestin_domain-protein"/>
</dbReference>
<dbReference type="Gene3D" id="2.60.40.640">
    <property type="match status" value="2"/>
</dbReference>
<dbReference type="Pfam" id="PF02752">
    <property type="entry name" value="Arrestin_C"/>
    <property type="match status" value="1"/>
</dbReference>
<dbReference type="GO" id="GO:0005737">
    <property type="term" value="C:cytoplasm"/>
    <property type="evidence" value="ECO:0007669"/>
    <property type="project" value="TreeGrafter"/>
</dbReference>
<evidence type="ECO:0000313" key="3">
    <source>
        <dbReference type="EMBL" id="CAH0110052.1"/>
    </source>
</evidence>
<dbReference type="Pfam" id="PF00339">
    <property type="entry name" value="Arrestin_N"/>
    <property type="match status" value="1"/>
</dbReference>
<dbReference type="OrthoDB" id="2333384at2759"/>
<dbReference type="EMBL" id="CAKKLH010000299">
    <property type="protein sequence ID" value="CAH0110052.1"/>
    <property type="molecule type" value="Genomic_DNA"/>
</dbReference>
<dbReference type="PANTHER" id="PTHR11188">
    <property type="entry name" value="ARRESTIN DOMAIN CONTAINING PROTEIN"/>
    <property type="match status" value="1"/>
</dbReference>
<keyword evidence="4" id="KW-1185">Reference proteome</keyword>
<dbReference type="SMART" id="SM01017">
    <property type="entry name" value="Arrestin_C"/>
    <property type="match status" value="1"/>
</dbReference>
<dbReference type="InterPro" id="IPR011022">
    <property type="entry name" value="Arrestin_C-like"/>
</dbReference>
<protein>
    <recommendedName>
        <fullName evidence="2">Arrestin C-terminal-like domain-containing protein</fullName>
    </recommendedName>
</protein>
<proteinExistence type="inferred from homology"/>
<reference evidence="3" key="1">
    <citation type="submission" date="2021-11" db="EMBL/GenBank/DDBJ databases">
        <authorList>
            <person name="Schell T."/>
        </authorList>
    </citation>
    <scope>NUCLEOTIDE SEQUENCE</scope>
    <source>
        <strain evidence="3">M5</strain>
    </source>
</reference>
<evidence type="ECO:0000259" key="2">
    <source>
        <dbReference type="SMART" id="SM01017"/>
    </source>
</evidence>
<organism evidence="3 4">
    <name type="scientific">Daphnia galeata</name>
    <dbReference type="NCBI Taxonomy" id="27404"/>
    <lineage>
        <taxon>Eukaryota</taxon>
        <taxon>Metazoa</taxon>
        <taxon>Ecdysozoa</taxon>
        <taxon>Arthropoda</taxon>
        <taxon>Crustacea</taxon>
        <taxon>Branchiopoda</taxon>
        <taxon>Diplostraca</taxon>
        <taxon>Cladocera</taxon>
        <taxon>Anomopoda</taxon>
        <taxon>Daphniidae</taxon>
        <taxon>Daphnia</taxon>
    </lineage>
</organism>
<dbReference type="AlphaFoldDB" id="A0A8J2S3Z3"/>
<dbReference type="SUPFAM" id="SSF81296">
    <property type="entry name" value="E set domains"/>
    <property type="match status" value="2"/>
</dbReference>